<proteinExistence type="predicted"/>
<reference evidence="4 5" key="1">
    <citation type="journal article" date="2022" name="Nat. Plants">
        <title>Genomes of leafy and leafless Platanthera orchids illuminate the evolution of mycoheterotrophy.</title>
        <authorList>
            <person name="Li M.H."/>
            <person name="Liu K.W."/>
            <person name="Li Z."/>
            <person name="Lu H.C."/>
            <person name="Ye Q.L."/>
            <person name="Zhang D."/>
            <person name="Wang J.Y."/>
            <person name="Li Y.F."/>
            <person name="Zhong Z.M."/>
            <person name="Liu X."/>
            <person name="Yu X."/>
            <person name="Liu D.K."/>
            <person name="Tu X.D."/>
            <person name="Liu B."/>
            <person name="Hao Y."/>
            <person name="Liao X.Y."/>
            <person name="Jiang Y.T."/>
            <person name="Sun W.H."/>
            <person name="Chen J."/>
            <person name="Chen Y.Q."/>
            <person name="Ai Y."/>
            <person name="Zhai J.W."/>
            <person name="Wu S.S."/>
            <person name="Zhou Z."/>
            <person name="Hsiao Y.Y."/>
            <person name="Wu W.L."/>
            <person name="Chen Y.Y."/>
            <person name="Lin Y.F."/>
            <person name="Hsu J.L."/>
            <person name="Li C.Y."/>
            <person name="Wang Z.W."/>
            <person name="Zhao X."/>
            <person name="Zhong W.Y."/>
            <person name="Ma X.K."/>
            <person name="Ma L."/>
            <person name="Huang J."/>
            <person name="Chen G.Z."/>
            <person name="Huang M.Z."/>
            <person name="Huang L."/>
            <person name="Peng D.H."/>
            <person name="Luo Y.B."/>
            <person name="Zou S.Q."/>
            <person name="Chen S.P."/>
            <person name="Lan S."/>
            <person name="Tsai W.C."/>
            <person name="Van de Peer Y."/>
            <person name="Liu Z.J."/>
        </authorList>
    </citation>
    <scope>NUCLEOTIDE SEQUENCE [LARGE SCALE GENOMIC DNA]</scope>
    <source>
        <strain evidence="4">Lor287</strain>
    </source>
</reference>
<name>A0AAP0B8Q1_9ASPA</name>
<accession>A0AAP0B8Q1</accession>
<evidence type="ECO:0000256" key="3">
    <source>
        <dbReference type="ARBA" id="ARBA00022962"/>
    </source>
</evidence>
<dbReference type="PANTHER" id="PTHR45937">
    <property type="entry name" value="ASPARAGINE SYNTHETASE DOMAIN-CONTAINING PROTEIN 1"/>
    <property type="match status" value="1"/>
</dbReference>
<gene>
    <name evidence="4" type="ORF">KSP39_PZI015835</name>
</gene>
<sequence>MQSTAQLDFIGAMLQLRGLVPVSQPLEDASGNLLVYTGEIFGGINIADDSNDLQVLLHELEISCSSDCLDFHMNGSCKSELGKSIPDILSAIKGPRAFIYWQERSKNYVVRSRCIWKTKYPCPLANVHRFEIRSIFSFSSFICQKLFGDFDVANFFIVLVRPWKSQAMEEKSPGISNPRVKVGSVRGQ</sequence>
<keyword evidence="3" id="KW-0315">Glutamine amidotransferase</keyword>
<dbReference type="PANTHER" id="PTHR45937:SF1">
    <property type="entry name" value="ASPARAGINE SYNTHETASE DOMAIN-CONTAINING PROTEIN 1"/>
    <property type="match status" value="1"/>
</dbReference>
<dbReference type="AlphaFoldDB" id="A0AAP0B8Q1"/>
<dbReference type="EMBL" id="JBBWWQ010000013">
    <property type="protein sequence ID" value="KAK8933260.1"/>
    <property type="molecule type" value="Genomic_DNA"/>
</dbReference>
<keyword evidence="5" id="KW-1185">Reference proteome</keyword>
<evidence type="ECO:0000256" key="1">
    <source>
        <dbReference type="ARBA" id="ARBA00022605"/>
    </source>
</evidence>
<evidence type="ECO:0000313" key="4">
    <source>
        <dbReference type="EMBL" id="KAK8933260.1"/>
    </source>
</evidence>
<evidence type="ECO:0000313" key="5">
    <source>
        <dbReference type="Proteomes" id="UP001418222"/>
    </source>
</evidence>
<keyword evidence="2" id="KW-0061">Asparagine biosynthesis</keyword>
<keyword evidence="1" id="KW-0028">Amino-acid biosynthesis</keyword>
<comment type="caution">
    <text evidence="4">The sequence shown here is derived from an EMBL/GenBank/DDBJ whole genome shotgun (WGS) entry which is preliminary data.</text>
</comment>
<evidence type="ECO:0000256" key="2">
    <source>
        <dbReference type="ARBA" id="ARBA00022888"/>
    </source>
</evidence>
<dbReference type="InterPro" id="IPR051857">
    <property type="entry name" value="Asn_synthetase_domain"/>
</dbReference>
<organism evidence="4 5">
    <name type="scientific">Platanthera zijinensis</name>
    <dbReference type="NCBI Taxonomy" id="2320716"/>
    <lineage>
        <taxon>Eukaryota</taxon>
        <taxon>Viridiplantae</taxon>
        <taxon>Streptophyta</taxon>
        <taxon>Embryophyta</taxon>
        <taxon>Tracheophyta</taxon>
        <taxon>Spermatophyta</taxon>
        <taxon>Magnoliopsida</taxon>
        <taxon>Liliopsida</taxon>
        <taxon>Asparagales</taxon>
        <taxon>Orchidaceae</taxon>
        <taxon>Orchidoideae</taxon>
        <taxon>Orchideae</taxon>
        <taxon>Orchidinae</taxon>
        <taxon>Platanthera</taxon>
    </lineage>
</organism>
<dbReference type="Proteomes" id="UP001418222">
    <property type="component" value="Unassembled WGS sequence"/>
</dbReference>
<protein>
    <submittedName>
        <fullName evidence="4">Uncharacterized protein</fullName>
    </submittedName>
</protein>
<dbReference type="GO" id="GO:0006529">
    <property type="term" value="P:asparagine biosynthetic process"/>
    <property type="evidence" value="ECO:0007669"/>
    <property type="project" value="UniProtKB-KW"/>
</dbReference>